<gene>
    <name evidence="2" type="ORF">PoB_006752600</name>
</gene>
<reference evidence="2 3" key="1">
    <citation type="journal article" date="2021" name="Elife">
        <title>Chloroplast acquisition without the gene transfer in kleptoplastic sea slugs, Plakobranchus ocellatus.</title>
        <authorList>
            <person name="Maeda T."/>
            <person name="Takahashi S."/>
            <person name="Yoshida T."/>
            <person name="Shimamura S."/>
            <person name="Takaki Y."/>
            <person name="Nagai Y."/>
            <person name="Toyoda A."/>
            <person name="Suzuki Y."/>
            <person name="Arimoto A."/>
            <person name="Ishii H."/>
            <person name="Satoh N."/>
            <person name="Nishiyama T."/>
            <person name="Hasebe M."/>
            <person name="Maruyama T."/>
            <person name="Minagawa J."/>
            <person name="Obokata J."/>
            <person name="Shigenobu S."/>
        </authorList>
    </citation>
    <scope>NUCLEOTIDE SEQUENCE [LARGE SCALE GENOMIC DNA]</scope>
</reference>
<proteinExistence type="predicted"/>
<evidence type="ECO:0000313" key="2">
    <source>
        <dbReference type="EMBL" id="GFO41021.1"/>
    </source>
</evidence>
<evidence type="ECO:0008006" key="4">
    <source>
        <dbReference type="Google" id="ProtNLM"/>
    </source>
</evidence>
<evidence type="ECO:0000313" key="3">
    <source>
        <dbReference type="Proteomes" id="UP000735302"/>
    </source>
</evidence>
<keyword evidence="3" id="KW-1185">Reference proteome</keyword>
<sequence>MPNPKVARRAIPPFSSPARRRPFPFITYVRTNVPGGLEFCGCVGPNCRGRYLTLGSPEARVDGTLEATTRIQSEWVKHRAFFGFAN</sequence>
<dbReference type="EMBL" id="BLXT01007646">
    <property type="protein sequence ID" value="GFO41021.1"/>
    <property type="molecule type" value="Genomic_DNA"/>
</dbReference>
<dbReference type="AlphaFoldDB" id="A0AAV4DA23"/>
<name>A0AAV4DA23_9GAST</name>
<dbReference type="Proteomes" id="UP000735302">
    <property type="component" value="Unassembled WGS sequence"/>
</dbReference>
<comment type="caution">
    <text evidence="2">The sequence shown here is derived from an EMBL/GenBank/DDBJ whole genome shotgun (WGS) entry which is preliminary data.</text>
</comment>
<accession>A0AAV4DA23</accession>
<organism evidence="2 3">
    <name type="scientific">Plakobranchus ocellatus</name>
    <dbReference type="NCBI Taxonomy" id="259542"/>
    <lineage>
        <taxon>Eukaryota</taxon>
        <taxon>Metazoa</taxon>
        <taxon>Spiralia</taxon>
        <taxon>Lophotrochozoa</taxon>
        <taxon>Mollusca</taxon>
        <taxon>Gastropoda</taxon>
        <taxon>Heterobranchia</taxon>
        <taxon>Euthyneura</taxon>
        <taxon>Panpulmonata</taxon>
        <taxon>Sacoglossa</taxon>
        <taxon>Placobranchoidea</taxon>
        <taxon>Plakobranchidae</taxon>
        <taxon>Plakobranchus</taxon>
    </lineage>
</organism>
<protein>
    <recommendedName>
        <fullName evidence="4">Post-SET domain-containing protein</fullName>
    </recommendedName>
</protein>
<feature type="region of interest" description="Disordered" evidence="1">
    <location>
        <begin position="1"/>
        <end position="20"/>
    </location>
</feature>
<evidence type="ECO:0000256" key="1">
    <source>
        <dbReference type="SAM" id="MobiDB-lite"/>
    </source>
</evidence>